<organism evidence="1 2">
    <name type="scientific">Candidatus Butyricicoccus avistercoris</name>
    <dbReference type="NCBI Taxonomy" id="2838518"/>
    <lineage>
        <taxon>Bacteria</taxon>
        <taxon>Bacillati</taxon>
        <taxon>Bacillota</taxon>
        <taxon>Clostridia</taxon>
        <taxon>Eubacteriales</taxon>
        <taxon>Butyricicoccaceae</taxon>
        <taxon>Butyricicoccus</taxon>
    </lineage>
</organism>
<reference evidence="1" key="1">
    <citation type="journal article" date="2021" name="PeerJ">
        <title>Extensive microbial diversity within the chicken gut microbiome revealed by metagenomics and culture.</title>
        <authorList>
            <person name="Gilroy R."/>
            <person name="Ravi A."/>
            <person name="Getino M."/>
            <person name="Pursley I."/>
            <person name="Horton D.L."/>
            <person name="Alikhan N.F."/>
            <person name="Baker D."/>
            <person name="Gharbi K."/>
            <person name="Hall N."/>
            <person name="Watson M."/>
            <person name="Adriaenssens E.M."/>
            <person name="Foster-Nyarko E."/>
            <person name="Jarju S."/>
            <person name="Secka A."/>
            <person name="Antonio M."/>
            <person name="Oren A."/>
            <person name="Chaudhuri R.R."/>
            <person name="La Ragione R."/>
            <person name="Hildebrand F."/>
            <person name="Pallen M.J."/>
        </authorList>
    </citation>
    <scope>NUCLEOTIDE SEQUENCE</scope>
    <source>
        <strain evidence="1">CHK193-4272</strain>
    </source>
</reference>
<dbReference type="SUPFAM" id="SSF50814">
    <property type="entry name" value="Lipocalins"/>
    <property type="match status" value="1"/>
</dbReference>
<gene>
    <name evidence="1" type="ORF">H9746_05250</name>
</gene>
<dbReference type="Pfam" id="PF09148">
    <property type="entry name" value="DUF1934"/>
    <property type="match status" value="1"/>
</dbReference>
<name>A0A9D1PIN0_9FIRM</name>
<protein>
    <submittedName>
        <fullName evidence="1">DUF1934 domain-containing protein</fullName>
    </submittedName>
</protein>
<evidence type="ECO:0000313" key="2">
    <source>
        <dbReference type="Proteomes" id="UP000886808"/>
    </source>
</evidence>
<dbReference type="InterPro" id="IPR015231">
    <property type="entry name" value="DUF1934"/>
</dbReference>
<accession>A0A9D1PIN0</accession>
<dbReference type="InterPro" id="IPR012674">
    <property type="entry name" value="Calycin"/>
</dbReference>
<evidence type="ECO:0000313" key="1">
    <source>
        <dbReference type="EMBL" id="HIV62229.1"/>
    </source>
</evidence>
<dbReference type="AlphaFoldDB" id="A0A9D1PIN0"/>
<sequence length="147" mass="16665">MKKDVLLSICSTQQFEGCDEEKIDLMTEARLYERGGKFYISYEESELTGLVGTRTTVKIDGDTVTMMRTGTYPSEMIFGKNQRHVGLYHTEFGAITISTHTNELKNAINEDGGELEIDYTVEVDQSMIGNHHFRMIVKPTGQDLDEK</sequence>
<proteinExistence type="predicted"/>
<reference evidence="1" key="2">
    <citation type="submission" date="2021-04" db="EMBL/GenBank/DDBJ databases">
        <authorList>
            <person name="Gilroy R."/>
        </authorList>
    </citation>
    <scope>NUCLEOTIDE SEQUENCE</scope>
    <source>
        <strain evidence="1">CHK193-4272</strain>
    </source>
</reference>
<dbReference type="Gene3D" id="2.40.128.20">
    <property type="match status" value="1"/>
</dbReference>
<comment type="caution">
    <text evidence="1">The sequence shown here is derived from an EMBL/GenBank/DDBJ whole genome shotgun (WGS) entry which is preliminary data.</text>
</comment>
<dbReference type="EMBL" id="DXIE01000032">
    <property type="protein sequence ID" value="HIV62229.1"/>
    <property type="molecule type" value="Genomic_DNA"/>
</dbReference>
<dbReference type="Proteomes" id="UP000886808">
    <property type="component" value="Unassembled WGS sequence"/>
</dbReference>